<dbReference type="RefSeq" id="WP_317226688.1">
    <property type="nucleotide sequence ID" value="NZ_JAWJEJ010000001.1"/>
</dbReference>
<organism evidence="4 5">
    <name type="scientific">Sphingomonas agrestis</name>
    <dbReference type="NCBI Taxonomy" id="3080540"/>
    <lineage>
        <taxon>Bacteria</taxon>
        <taxon>Pseudomonadati</taxon>
        <taxon>Pseudomonadota</taxon>
        <taxon>Alphaproteobacteria</taxon>
        <taxon>Sphingomonadales</taxon>
        <taxon>Sphingomonadaceae</taxon>
        <taxon>Sphingomonas</taxon>
    </lineage>
</organism>
<evidence type="ECO:0000313" key="4">
    <source>
        <dbReference type="EMBL" id="MDV3457543.1"/>
    </source>
</evidence>
<evidence type="ECO:0000313" key="5">
    <source>
        <dbReference type="Proteomes" id="UP001273531"/>
    </source>
</evidence>
<comment type="caution">
    <text evidence="4">The sequence shown here is derived from an EMBL/GenBank/DDBJ whole genome shotgun (WGS) entry which is preliminary data.</text>
</comment>
<dbReference type="Gene3D" id="3.90.76.10">
    <property type="entry name" value="Dipeptide-binding Protein, Domain 1"/>
    <property type="match status" value="1"/>
</dbReference>
<accession>A0ABU3Y806</accession>
<proteinExistence type="inferred from homology"/>
<name>A0ABU3Y806_9SPHN</name>
<dbReference type="PANTHER" id="PTHR30290">
    <property type="entry name" value="PERIPLASMIC BINDING COMPONENT OF ABC TRANSPORTER"/>
    <property type="match status" value="1"/>
</dbReference>
<comment type="similarity">
    <text evidence="2">Belongs to the bacterial solute-binding protein 5 family.</text>
</comment>
<evidence type="ECO:0000259" key="3">
    <source>
        <dbReference type="Pfam" id="PF00496"/>
    </source>
</evidence>
<dbReference type="PROSITE" id="PS51257">
    <property type="entry name" value="PROKAR_LIPOPROTEIN"/>
    <property type="match status" value="1"/>
</dbReference>
<dbReference type="Pfam" id="PF00496">
    <property type="entry name" value="SBP_bac_5"/>
    <property type="match status" value="1"/>
</dbReference>
<reference evidence="4 5" key="1">
    <citation type="submission" date="2023-10" db="EMBL/GenBank/DDBJ databases">
        <title>Sphingomonas sp. HF-S4 16S ribosomal RNA gene Genome sequencing and assembly.</title>
        <authorList>
            <person name="Lee H."/>
        </authorList>
    </citation>
    <scope>NUCLEOTIDE SEQUENCE [LARGE SCALE GENOMIC DNA]</scope>
    <source>
        <strain evidence="4 5">HF-S4</strain>
    </source>
</reference>
<dbReference type="Proteomes" id="UP001273531">
    <property type="component" value="Unassembled WGS sequence"/>
</dbReference>
<comment type="subcellular location">
    <subcellularLocation>
        <location evidence="1">Periplasm</location>
    </subcellularLocation>
</comment>
<dbReference type="SUPFAM" id="SSF53850">
    <property type="entry name" value="Periplasmic binding protein-like II"/>
    <property type="match status" value="1"/>
</dbReference>
<protein>
    <submittedName>
        <fullName evidence="4">ABC transporter substrate-binding protein</fullName>
    </submittedName>
</protein>
<dbReference type="EMBL" id="JAWJEJ010000001">
    <property type="protein sequence ID" value="MDV3457543.1"/>
    <property type="molecule type" value="Genomic_DNA"/>
</dbReference>
<evidence type="ECO:0000256" key="2">
    <source>
        <dbReference type="ARBA" id="ARBA00005695"/>
    </source>
</evidence>
<dbReference type="InterPro" id="IPR039424">
    <property type="entry name" value="SBP_5"/>
</dbReference>
<evidence type="ECO:0000256" key="1">
    <source>
        <dbReference type="ARBA" id="ARBA00004418"/>
    </source>
</evidence>
<gene>
    <name evidence="4" type="ORF">RZN05_11160</name>
</gene>
<dbReference type="InterPro" id="IPR000914">
    <property type="entry name" value="SBP_5_dom"/>
</dbReference>
<dbReference type="Gene3D" id="3.10.105.10">
    <property type="entry name" value="Dipeptide-binding Protein, Domain 3"/>
    <property type="match status" value="1"/>
</dbReference>
<sequence>MLRISLPLLLGLALATGGCGSGGQRKDNTPVVVSAVGGEAKPADPSTAPLGAGERVLMGATAQGLVRFDAAGQIEPALAERWIVIDDGRSYIFRLREAYWPDGEPVSAAQVVRVLRRAAAPGSRNALAPFLAVIDEIVEMTPTVIEVRLKRPRPDLLKLFAQPELAVFRTGSLDGSGPFLARPLARGVLLRPARDPARGSDPGEPEPEEMVQLLAERAAVAVARFKARKSDLVLGGSFVDWPLLAPAELAPANIRVEQPLGLFGLVVANREGFLADPANRGAIAMAIDRIALVQAVRPEWAPIETLLPGQLDSAMPPARPGWATLALDARRQSARERVQAWRRDHPEPLRLRIALPAGPGATLVWGHLAEAMLRIGAAPERVGPDDPAELRLIDAIAPYDSGRWFVQTACVVCSDDAKALVLAGREAVDLPSRAQRIAEADAVLTADAAYIPLAQPLRWSLVALRLGAWQGNARGWHPLNHLRDAKE</sequence>
<keyword evidence="5" id="KW-1185">Reference proteome</keyword>
<feature type="domain" description="Solute-binding protein family 5" evidence="3">
    <location>
        <begin position="73"/>
        <end position="315"/>
    </location>
</feature>